<evidence type="ECO:0000256" key="1">
    <source>
        <dbReference type="SAM" id="MobiDB-lite"/>
    </source>
</evidence>
<organism evidence="2 3">
    <name type="scientific">Trichoderma lentiforme</name>
    <dbReference type="NCBI Taxonomy" id="1567552"/>
    <lineage>
        <taxon>Eukaryota</taxon>
        <taxon>Fungi</taxon>
        <taxon>Dikarya</taxon>
        <taxon>Ascomycota</taxon>
        <taxon>Pezizomycotina</taxon>
        <taxon>Sordariomycetes</taxon>
        <taxon>Hypocreomycetidae</taxon>
        <taxon>Hypocreales</taxon>
        <taxon>Hypocreaceae</taxon>
        <taxon>Trichoderma</taxon>
    </lineage>
</organism>
<accession>A0A9P4XA15</accession>
<comment type="caution">
    <text evidence="2">The sequence shown here is derived from an EMBL/GenBank/DDBJ whole genome shotgun (WGS) entry which is preliminary data.</text>
</comment>
<gene>
    <name evidence="2" type="ORF">CFAM422_009358</name>
</gene>
<name>A0A9P4XA15_9HYPO</name>
<dbReference type="Proteomes" id="UP000801864">
    <property type="component" value="Unassembled WGS sequence"/>
</dbReference>
<dbReference type="AlphaFoldDB" id="A0A9P4XA15"/>
<sequence length="64" mass="7172">MYYCVLCEQLAASSLPGSRQKAEENKGVPSEQRRRRQSAKDSRGGKPAEFESVNFDDKPQNQPA</sequence>
<dbReference type="EMBL" id="QLNT01000017">
    <property type="protein sequence ID" value="KAF3066264.1"/>
    <property type="molecule type" value="Genomic_DNA"/>
</dbReference>
<proteinExistence type="predicted"/>
<evidence type="ECO:0000313" key="2">
    <source>
        <dbReference type="EMBL" id="KAF3066264.1"/>
    </source>
</evidence>
<reference evidence="2 3" key="1">
    <citation type="submission" date="2018-06" db="EMBL/GenBank/DDBJ databases">
        <title>Genome analysis of cellulolytic fungus Trichoderma lentiforme CFAM-422.</title>
        <authorList>
            <person name="Steindorff A.S."/>
            <person name="Formighieri E.F."/>
            <person name="Midorikawa G.E.O."/>
            <person name="Tamietti M.S."/>
            <person name="Ramos E.Z."/>
            <person name="Silva A.S."/>
            <person name="Bon E.P.S."/>
            <person name="Mendes T.D."/>
            <person name="Damaso M.C.T."/>
            <person name="Favaro L.C.L."/>
        </authorList>
    </citation>
    <scope>NUCLEOTIDE SEQUENCE [LARGE SCALE GENOMIC DNA]</scope>
    <source>
        <strain evidence="2 3">CFAM-422</strain>
    </source>
</reference>
<protein>
    <submittedName>
        <fullName evidence="2">Uncharacterized protein</fullName>
    </submittedName>
</protein>
<feature type="region of interest" description="Disordered" evidence="1">
    <location>
        <begin position="14"/>
        <end position="64"/>
    </location>
</feature>
<feature type="compositionally biased region" description="Basic and acidic residues" evidence="1">
    <location>
        <begin position="38"/>
        <end position="64"/>
    </location>
</feature>
<evidence type="ECO:0000313" key="3">
    <source>
        <dbReference type="Proteomes" id="UP000801864"/>
    </source>
</evidence>
<keyword evidence="3" id="KW-1185">Reference proteome</keyword>